<dbReference type="Proteomes" id="UP000295620">
    <property type="component" value="Unassembled WGS sequence"/>
</dbReference>
<evidence type="ECO:0000313" key="3">
    <source>
        <dbReference type="EMBL" id="TDQ07518.1"/>
    </source>
</evidence>
<evidence type="ECO:0000313" key="4">
    <source>
        <dbReference type="Proteomes" id="UP000295620"/>
    </source>
</evidence>
<dbReference type="SUPFAM" id="SSF49464">
    <property type="entry name" value="Carboxypeptidase regulatory domain-like"/>
    <property type="match status" value="1"/>
</dbReference>
<dbReference type="EMBL" id="SNYC01000006">
    <property type="protein sequence ID" value="TDQ07518.1"/>
    <property type="molecule type" value="Genomic_DNA"/>
</dbReference>
<dbReference type="RefSeq" id="WP_133577479.1">
    <property type="nucleotide sequence ID" value="NZ_SNYC01000006.1"/>
</dbReference>
<dbReference type="Pfam" id="PF13620">
    <property type="entry name" value="CarboxypepD_reg"/>
    <property type="match status" value="1"/>
</dbReference>
<reference evidence="3 4" key="1">
    <citation type="submission" date="2019-03" db="EMBL/GenBank/DDBJ databases">
        <title>Genomic Encyclopedia of Archaeal and Bacterial Type Strains, Phase II (KMG-II): from individual species to whole genera.</title>
        <authorList>
            <person name="Goeker M."/>
        </authorList>
    </citation>
    <scope>NUCLEOTIDE SEQUENCE [LARGE SCALE GENOMIC DNA]</scope>
    <source>
        <strain evidence="3 4">DSM 19035</strain>
    </source>
</reference>
<keyword evidence="3" id="KW-0121">Carboxypeptidase</keyword>
<keyword evidence="1" id="KW-0732">Signal</keyword>
<organism evidence="3 4">
    <name type="scientific">Pedobacter metabolipauper</name>
    <dbReference type="NCBI Taxonomy" id="425513"/>
    <lineage>
        <taxon>Bacteria</taxon>
        <taxon>Pseudomonadati</taxon>
        <taxon>Bacteroidota</taxon>
        <taxon>Sphingobacteriia</taxon>
        <taxon>Sphingobacteriales</taxon>
        <taxon>Sphingobacteriaceae</taxon>
        <taxon>Pedobacter</taxon>
    </lineage>
</organism>
<dbReference type="GO" id="GO:0004180">
    <property type="term" value="F:carboxypeptidase activity"/>
    <property type="evidence" value="ECO:0007669"/>
    <property type="project" value="UniProtKB-KW"/>
</dbReference>
<dbReference type="OrthoDB" id="1086219at2"/>
<keyword evidence="3" id="KW-0645">Protease</keyword>
<feature type="domain" description="Outer membrane protein beta-barrel" evidence="2">
    <location>
        <begin position="444"/>
        <end position="896"/>
    </location>
</feature>
<gene>
    <name evidence="3" type="ORF">ATK78_3645</name>
</gene>
<dbReference type="InterPro" id="IPR041700">
    <property type="entry name" value="OMP_b-brl_3"/>
</dbReference>
<keyword evidence="4" id="KW-1185">Reference proteome</keyword>
<dbReference type="SUPFAM" id="SSF56935">
    <property type="entry name" value="Porins"/>
    <property type="match status" value="1"/>
</dbReference>
<sequence>MNKFFVSLLLSMAAFTSFAQNKATIKGILIDSASKAPVEYATVAVVNTKDTTLISYTLSDKKGAFTISGITTERPTRLIVSYVGYKIIRRNLDLTKGETKDMGTLLFTSESLQEVVIQGARSPIVVKKDTIEFNTEAFKTRPNAVVEELLRKLPGVQVNTDGSILVNGKSISKLLIDGKQFFGNDPKVATRNLDADMIDKIQVYDDRENDPDHKLSETQVVKIINLKLKNKIKKSTMGKIFGGGGTRDRYEFGGIVSSFRDTLQVSLIGLGNNLNKTGFSSQELYSMGGFNRSGGSQIYDGTFGGRGWGGIEKVASGGVNINNDYGQKLKMNLTYFYTNTIRNNDGSAYGEQTLPETILYTTANYGSKNTENKHALSSSIEWRPDTLNRFKYEPRLNLNGNKSDDRSYNLSSNTLNPILSESKGYSNSNSDNTDFSHNFSWYRRLKKKGSSLNINHNLSLNNSASNNFNFNDLVSYTSQLKSETLDRYANGANGGDNASLSIGYTYPIVKKLTAELNASSGYSASSEGLFTYDKNVTTGLYDIFLNNQSNELDRTTWTHDLTPQLAYQITEKYNLRLGVNAKWQNLNNKFGGNTGDVKKQYSNVFPIVRFDGPGFSINYAENIQQPGISQIQPIVREYSQLYKYTGNPDLEPTHQYEINGNVYKYNYKNQTNLNAYASVRFSDNEIIQRTNIEANGAHTSTYINRNGGIYGYVSASFGKQFKKSQDWQIGLNTNVNLNINKSAFFLNADEGLQYRYSASAGEGINFNYNELLSLSSNYNFSKSITNYKNVDFKSVNTYTHTLGADMSLRWPKRVIVEGNYNFNYNPQVSQGFQKSSNILNLAVSIQMLKKDRGNLKVSVYDILDENVSVYQYASNNSISMGQQDVLKRYFLVTYQYKFNIYKSK</sequence>
<dbReference type="AlphaFoldDB" id="A0A4R6SSJ4"/>
<evidence type="ECO:0000259" key="2">
    <source>
        <dbReference type="Pfam" id="PF14905"/>
    </source>
</evidence>
<evidence type="ECO:0000256" key="1">
    <source>
        <dbReference type="SAM" id="SignalP"/>
    </source>
</evidence>
<dbReference type="Pfam" id="PF14905">
    <property type="entry name" value="OMP_b-brl_3"/>
    <property type="match status" value="1"/>
</dbReference>
<keyword evidence="3" id="KW-0378">Hydrolase</keyword>
<feature type="signal peptide" evidence="1">
    <location>
        <begin position="1"/>
        <end position="19"/>
    </location>
</feature>
<protein>
    <submittedName>
        <fullName evidence="3">Carboxypeptidase family protein</fullName>
    </submittedName>
</protein>
<proteinExistence type="predicted"/>
<dbReference type="InterPro" id="IPR008969">
    <property type="entry name" value="CarboxyPept-like_regulatory"/>
</dbReference>
<accession>A0A4R6SSJ4</accession>
<comment type="caution">
    <text evidence="3">The sequence shown here is derived from an EMBL/GenBank/DDBJ whole genome shotgun (WGS) entry which is preliminary data.</text>
</comment>
<feature type="chain" id="PRO_5021006818" evidence="1">
    <location>
        <begin position="20"/>
        <end position="904"/>
    </location>
</feature>
<name>A0A4R6SSJ4_9SPHI</name>